<evidence type="ECO:0000313" key="2">
    <source>
        <dbReference type="EMBL" id="EPD32729.1"/>
    </source>
</evidence>
<keyword evidence="3" id="KW-1185">Reference proteome</keyword>
<dbReference type="GO" id="GO:0051607">
    <property type="term" value="P:defense response to virus"/>
    <property type="evidence" value="ECO:0007669"/>
    <property type="project" value="UniProtKB-KW"/>
</dbReference>
<dbReference type="CDD" id="cd09756">
    <property type="entry name" value="Cas5_I-E"/>
    <property type="match status" value="1"/>
</dbReference>
<proteinExistence type="predicted"/>
<reference evidence="2 3" key="1">
    <citation type="submission" date="2013-04" db="EMBL/GenBank/DDBJ databases">
        <title>The Genome Sequence of Propionimicrobium lymphophilum ACS-093-V-SCH5.</title>
        <authorList>
            <consortium name="The Broad Institute Genomics Platform"/>
            <person name="Earl A."/>
            <person name="Ward D."/>
            <person name="Feldgarden M."/>
            <person name="Gevers D."/>
            <person name="Saerens B."/>
            <person name="Vaneechoutte M."/>
            <person name="Walker B."/>
            <person name="Young S."/>
            <person name="Zeng Q."/>
            <person name="Gargeya S."/>
            <person name="Fitzgerald M."/>
            <person name="Haas B."/>
            <person name="Abouelleil A."/>
            <person name="Allen A.W."/>
            <person name="Alvarado L."/>
            <person name="Arachchi H.M."/>
            <person name="Berlin A.M."/>
            <person name="Chapman S.B."/>
            <person name="Gainer-Dewar J."/>
            <person name="Goldberg J."/>
            <person name="Griggs A."/>
            <person name="Gujja S."/>
            <person name="Hansen M."/>
            <person name="Howarth C."/>
            <person name="Imamovic A."/>
            <person name="Ireland A."/>
            <person name="Larimer J."/>
            <person name="McCowan C."/>
            <person name="Murphy C."/>
            <person name="Pearson M."/>
            <person name="Poon T.W."/>
            <person name="Priest M."/>
            <person name="Roberts A."/>
            <person name="Saif S."/>
            <person name="Shea T."/>
            <person name="Sisk P."/>
            <person name="Sykes S."/>
            <person name="Wortman J."/>
            <person name="Nusbaum C."/>
            <person name="Birren B."/>
        </authorList>
    </citation>
    <scope>NUCLEOTIDE SEQUENCE [LARGE SCALE GENOMIC DNA]</scope>
    <source>
        <strain evidence="2 3">ACS-093-V-SCH5</strain>
    </source>
</reference>
<dbReference type="InterPro" id="IPR010147">
    <property type="entry name" value="CRISPR-assoc_prot_CasD"/>
</dbReference>
<dbReference type="Gene3D" id="3.30.70.2660">
    <property type="match status" value="1"/>
</dbReference>
<dbReference type="NCBIfam" id="TIGR02593">
    <property type="entry name" value="CRISPR_cas5"/>
    <property type="match status" value="1"/>
</dbReference>
<accession>S2WYD7</accession>
<gene>
    <name evidence="2" type="ORF">HMPREF9306_01430</name>
</gene>
<evidence type="ECO:0000313" key="3">
    <source>
        <dbReference type="Proteomes" id="UP000014417"/>
    </source>
</evidence>
<dbReference type="Proteomes" id="UP000014417">
    <property type="component" value="Unassembled WGS sequence"/>
</dbReference>
<comment type="caution">
    <text evidence="2">The sequence shown here is derived from an EMBL/GenBank/DDBJ whole genome shotgun (WGS) entry which is preliminary data.</text>
</comment>
<dbReference type="OrthoDB" id="3189549at2"/>
<dbReference type="InterPro" id="IPR013422">
    <property type="entry name" value="CRISPR-assoc_prot_Cas5_N"/>
</dbReference>
<dbReference type="RefSeq" id="WP_016456256.1">
    <property type="nucleotide sequence ID" value="NZ_KE150269.1"/>
</dbReference>
<dbReference type="AlphaFoldDB" id="S2WYD7"/>
<organism evidence="2 3">
    <name type="scientific">Propionimicrobium lymphophilum ACS-093-V-SCH5</name>
    <dbReference type="NCBI Taxonomy" id="883161"/>
    <lineage>
        <taxon>Bacteria</taxon>
        <taxon>Bacillati</taxon>
        <taxon>Actinomycetota</taxon>
        <taxon>Actinomycetes</taxon>
        <taxon>Propionibacteriales</taxon>
        <taxon>Propionibacteriaceae</taxon>
        <taxon>Propionimicrobium</taxon>
    </lineage>
</organism>
<name>S2WYD7_9ACTN</name>
<dbReference type="STRING" id="883161.HMPREF9306_01430"/>
<evidence type="ECO:0000256" key="1">
    <source>
        <dbReference type="ARBA" id="ARBA00023118"/>
    </source>
</evidence>
<dbReference type="NCBIfam" id="TIGR01868">
    <property type="entry name" value="casD_Cas5e"/>
    <property type="match status" value="1"/>
</dbReference>
<dbReference type="HOGENOM" id="CLU_084726_1_0_11"/>
<sequence>MATLLLRLAGPLQSWGDGSRFNRRKTRTEPTKSGVFGLLAAAQGRRRTDPIEDLLSLKFGVRCEQPGKILRDFQTEIDWRNGKAFPLTHRYYLSDAVFLAAIEGHDHLIEALHDALLNPVFPLFLGRRSCPPSGRIVVGLRDDNFVDVLHEEPIRASRHYLMKLAPQIRREITRDALDNEQPHEAVRDVPISFDIRNRSYGIRNVVREYSSLLENMHSKVKAKDDFMLLAKEVADVSEQTGS</sequence>
<protein>
    <submittedName>
        <fullName evidence="2">CRISPR-associated protein cas5/casd, subtype I-e</fullName>
    </submittedName>
</protein>
<dbReference type="EMBL" id="AGZR01000008">
    <property type="protein sequence ID" value="EPD32729.1"/>
    <property type="molecule type" value="Genomic_DNA"/>
</dbReference>
<dbReference type="GO" id="GO:0043571">
    <property type="term" value="P:maintenance of CRISPR repeat elements"/>
    <property type="evidence" value="ECO:0007669"/>
    <property type="project" value="InterPro"/>
</dbReference>
<dbReference type="Pfam" id="PF09704">
    <property type="entry name" value="Cas_Cas5d"/>
    <property type="match status" value="1"/>
</dbReference>
<dbReference type="InterPro" id="IPR021124">
    <property type="entry name" value="CRISPR-assoc_prot_Cas5"/>
</dbReference>
<keyword evidence="1" id="KW-0051">Antiviral defense</keyword>
<dbReference type="GO" id="GO:0003723">
    <property type="term" value="F:RNA binding"/>
    <property type="evidence" value="ECO:0007669"/>
    <property type="project" value="InterPro"/>
</dbReference>